<sequence length="208" mass="22665">MSYNNLALRCQPQHLVAKNVPSKHQQGYRYPCFFSLDTSDGVISHVCAVNLRNGSTALHNAVRGGDSAQCLALLLAADRDPLNAQDSVGETVLHTACRLNRRKCVELLLTFPDLDLDIRTLEGSLASEVTTSKAIVKMLEKAKMAAPAKDIDTSLLEVDVQVRPAGSDKSPSMLGSTVNFDKVHSRYEALKYGANPVSRKLAVTRQET</sequence>
<proteinExistence type="predicted"/>
<dbReference type="Pfam" id="PF12796">
    <property type="entry name" value="Ank_2"/>
    <property type="match status" value="1"/>
</dbReference>
<keyword evidence="2" id="KW-1185">Reference proteome</keyword>
<dbReference type="Proteomes" id="UP000762676">
    <property type="component" value="Unassembled WGS sequence"/>
</dbReference>
<dbReference type="Gene3D" id="1.25.40.20">
    <property type="entry name" value="Ankyrin repeat-containing domain"/>
    <property type="match status" value="1"/>
</dbReference>
<dbReference type="AlphaFoldDB" id="A0AAV4FJB2"/>
<name>A0AAV4FJB2_9GAST</name>
<accession>A0AAV4FJB2</accession>
<dbReference type="SMART" id="SM00248">
    <property type="entry name" value="ANK"/>
    <property type="match status" value="2"/>
</dbReference>
<comment type="caution">
    <text evidence="1">The sequence shown here is derived from an EMBL/GenBank/DDBJ whole genome shotgun (WGS) entry which is preliminary data.</text>
</comment>
<evidence type="ECO:0000313" key="1">
    <source>
        <dbReference type="EMBL" id="GFR73362.1"/>
    </source>
</evidence>
<dbReference type="SUPFAM" id="SSF48403">
    <property type="entry name" value="Ankyrin repeat"/>
    <property type="match status" value="1"/>
</dbReference>
<reference evidence="1 2" key="1">
    <citation type="journal article" date="2021" name="Elife">
        <title>Chloroplast acquisition without the gene transfer in kleptoplastic sea slugs, Plakobranchus ocellatus.</title>
        <authorList>
            <person name="Maeda T."/>
            <person name="Takahashi S."/>
            <person name="Yoshida T."/>
            <person name="Shimamura S."/>
            <person name="Takaki Y."/>
            <person name="Nagai Y."/>
            <person name="Toyoda A."/>
            <person name="Suzuki Y."/>
            <person name="Arimoto A."/>
            <person name="Ishii H."/>
            <person name="Satoh N."/>
            <person name="Nishiyama T."/>
            <person name="Hasebe M."/>
            <person name="Maruyama T."/>
            <person name="Minagawa J."/>
            <person name="Obokata J."/>
            <person name="Shigenobu S."/>
        </authorList>
    </citation>
    <scope>NUCLEOTIDE SEQUENCE [LARGE SCALE GENOMIC DNA]</scope>
</reference>
<gene>
    <name evidence="1" type="ORF">ElyMa_005728200</name>
</gene>
<protein>
    <submittedName>
        <fullName evidence="1">Ankyrin repeat domain-containing protein 1</fullName>
    </submittedName>
</protein>
<dbReference type="EMBL" id="BMAT01011475">
    <property type="protein sequence ID" value="GFR73362.1"/>
    <property type="molecule type" value="Genomic_DNA"/>
</dbReference>
<evidence type="ECO:0000313" key="2">
    <source>
        <dbReference type="Proteomes" id="UP000762676"/>
    </source>
</evidence>
<dbReference type="InterPro" id="IPR002110">
    <property type="entry name" value="Ankyrin_rpt"/>
</dbReference>
<organism evidence="1 2">
    <name type="scientific">Elysia marginata</name>
    <dbReference type="NCBI Taxonomy" id="1093978"/>
    <lineage>
        <taxon>Eukaryota</taxon>
        <taxon>Metazoa</taxon>
        <taxon>Spiralia</taxon>
        <taxon>Lophotrochozoa</taxon>
        <taxon>Mollusca</taxon>
        <taxon>Gastropoda</taxon>
        <taxon>Heterobranchia</taxon>
        <taxon>Euthyneura</taxon>
        <taxon>Panpulmonata</taxon>
        <taxon>Sacoglossa</taxon>
        <taxon>Placobranchoidea</taxon>
        <taxon>Plakobranchidae</taxon>
        <taxon>Elysia</taxon>
    </lineage>
</organism>
<dbReference type="InterPro" id="IPR036770">
    <property type="entry name" value="Ankyrin_rpt-contain_sf"/>
</dbReference>